<accession>A0A4Q9DG42</accession>
<evidence type="ECO:0000313" key="3">
    <source>
        <dbReference type="Proteomes" id="UP000293142"/>
    </source>
</evidence>
<comment type="caution">
    <text evidence="2">The sequence shown here is derived from an EMBL/GenBank/DDBJ whole genome shotgun (WGS) entry which is preliminary data.</text>
</comment>
<feature type="domain" description="Amidohydrolase-related" evidence="1">
    <location>
        <begin position="231"/>
        <end position="420"/>
    </location>
</feature>
<dbReference type="InterPro" id="IPR012696">
    <property type="entry name" value="PhnM"/>
</dbReference>
<sequence>MSWAGWPTTFWTCGYGKPRRTQRKPNKFRLPAKEKEDHFMHNVYKICGGSIVTPSGILENGTLVVENGTIADVSSVPSLPGPHDIDARGLLVLPGIIDTHSDAIEHEMQPRPASLFPIEMSFYELERKLAGQGVTTIYHSLSMWDDNSPKEVRRNQSVKNMIRTIRRLSSAGHLIRHQLHLRFEIVNLNAVPHIVELLENGELDQISFMDHTPGQGQYRNLEVQKKFVMERQKLSEEETLRVLEARRQQPKVSRDDLQLVADLARSKGVPLASHDDDSVEKLELVQGWNAAISEFPITLEVASEAKRKGLYVVMGAPNVILGKSHSNNLSALEAIKEGLVDILCSDYYPPSMLQAAFRLHALGYDLPYAFNMISLNPAKALGISDRLGSLESGKTADILLARMHEGRPVIEKVLVGGQTVCQMDYRGRMDHAAAAVYSL</sequence>
<reference evidence="2 3" key="1">
    <citation type="submission" date="2019-02" db="EMBL/GenBank/DDBJ databases">
        <title>Paenibacillus sp. nov., isolated from surface-sterilized tissue of Thalictrum simplex L.</title>
        <authorList>
            <person name="Tuo L."/>
        </authorList>
    </citation>
    <scope>NUCLEOTIDE SEQUENCE [LARGE SCALE GENOMIC DNA]</scope>
    <source>
        <strain evidence="2 3">N2SHLJ1</strain>
    </source>
</reference>
<name>A0A4Q9DG42_9BACL</name>
<dbReference type="SUPFAM" id="SSF51556">
    <property type="entry name" value="Metallo-dependent hydrolases"/>
    <property type="match status" value="1"/>
</dbReference>
<evidence type="ECO:0000313" key="2">
    <source>
        <dbReference type="EMBL" id="TBL70528.1"/>
    </source>
</evidence>
<dbReference type="NCBIfam" id="TIGR02318">
    <property type="entry name" value="phosphono_phnM"/>
    <property type="match status" value="1"/>
</dbReference>
<protein>
    <submittedName>
        <fullName evidence="2">Phosphonate metabolism protein PhnM</fullName>
    </submittedName>
</protein>
<dbReference type="EMBL" id="SIRE01000031">
    <property type="protein sequence ID" value="TBL70528.1"/>
    <property type="molecule type" value="Genomic_DNA"/>
</dbReference>
<dbReference type="Gene3D" id="2.30.40.10">
    <property type="entry name" value="Urease, subunit C, domain 1"/>
    <property type="match status" value="2"/>
</dbReference>
<dbReference type="SUPFAM" id="SSF51338">
    <property type="entry name" value="Composite domain of metallo-dependent hydrolases"/>
    <property type="match status" value="1"/>
</dbReference>
<dbReference type="GO" id="GO:0019700">
    <property type="term" value="P:organic phosphonate catabolic process"/>
    <property type="evidence" value="ECO:0007669"/>
    <property type="project" value="InterPro"/>
</dbReference>
<dbReference type="NCBIfam" id="NF011987">
    <property type="entry name" value="PRK15446.2-3"/>
    <property type="match status" value="1"/>
</dbReference>
<dbReference type="PANTHER" id="PTHR43135:SF3">
    <property type="entry name" value="ALPHA-D-RIBOSE 1-METHYLPHOSPHONATE 5-TRIPHOSPHATE DIPHOSPHATASE"/>
    <property type="match status" value="1"/>
</dbReference>
<keyword evidence="3" id="KW-1185">Reference proteome</keyword>
<dbReference type="NCBIfam" id="NF011984">
    <property type="entry name" value="PRK15446.1-5"/>
    <property type="match status" value="1"/>
</dbReference>
<evidence type="ECO:0000259" key="1">
    <source>
        <dbReference type="Pfam" id="PF01979"/>
    </source>
</evidence>
<dbReference type="InterPro" id="IPR032466">
    <property type="entry name" value="Metal_Hydrolase"/>
</dbReference>
<dbReference type="InterPro" id="IPR011059">
    <property type="entry name" value="Metal-dep_hydrolase_composite"/>
</dbReference>
<dbReference type="GO" id="GO:0016810">
    <property type="term" value="F:hydrolase activity, acting on carbon-nitrogen (but not peptide) bonds"/>
    <property type="evidence" value="ECO:0007669"/>
    <property type="project" value="InterPro"/>
</dbReference>
<dbReference type="InterPro" id="IPR006680">
    <property type="entry name" value="Amidohydro-rel"/>
</dbReference>
<organism evidence="2 3">
    <name type="scientific">Paenibacillus thalictri</name>
    <dbReference type="NCBI Taxonomy" id="2527873"/>
    <lineage>
        <taxon>Bacteria</taxon>
        <taxon>Bacillati</taxon>
        <taxon>Bacillota</taxon>
        <taxon>Bacilli</taxon>
        <taxon>Bacillales</taxon>
        <taxon>Paenibacillaceae</taxon>
        <taxon>Paenibacillus</taxon>
    </lineage>
</organism>
<gene>
    <name evidence="2" type="primary">phnM</name>
    <name evidence="2" type="ORF">EYB31_32935</name>
</gene>
<dbReference type="PANTHER" id="PTHR43135">
    <property type="entry name" value="ALPHA-D-RIBOSE 1-METHYLPHOSPHONATE 5-TRIPHOSPHATE DIPHOSPHATASE"/>
    <property type="match status" value="1"/>
</dbReference>
<dbReference type="Gene3D" id="3.20.20.140">
    <property type="entry name" value="Metal-dependent hydrolases"/>
    <property type="match status" value="1"/>
</dbReference>
<proteinExistence type="predicted"/>
<dbReference type="InterPro" id="IPR051781">
    <property type="entry name" value="Metallo-dep_Hydrolase"/>
</dbReference>
<dbReference type="OrthoDB" id="9776488at2"/>
<dbReference type="Proteomes" id="UP000293142">
    <property type="component" value="Unassembled WGS sequence"/>
</dbReference>
<dbReference type="Pfam" id="PF01979">
    <property type="entry name" value="Amidohydro_1"/>
    <property type="match status" value="1"/>
</dbReference>
<dbReference type="AlphaFoldDB" id="A0A4Q9DG42"/>
<dbReference type="NCBIfam" id="NF011990">
    <property type="entry name" value="PRK15446.2-6"/>
    <property type="match status" value="1"/>
</dbReference>